<evidence type="ECO:0000313" key="2">
    <source>
        <dbReference type="EMBL" id="SDF44978.1"/>
    </source>
</evidence>
<proteinExistence type="predicted"/>
<evidence type="ECO:0008006" key="4">
    <source>
        <dbReference type="Google" id="ProtNLM"/>
    </source>
</evidence>
<feature type="signal peptide" evidence="1">
    <location>
        <begin position="1"/>
        <end position="25"/>
    </location>
</feature>
<dbReference type="AlphaFoldDB" id="A0A1G7L671"/>
<keyword evidence="3" id="KW-1185">Reference proteome</keyword>
<dbReference type="Proteomes" id="UP000199072">
    <property type="component" value="Unassembled WGS sequence"/>
</dbReference>
<gene>
    <name evidence="2" type="ORF">SAMN05216464_11853</name>
</gene>
<name>A0A1G7L671_9SPHI</name>
<sequence length="226" mass="25754">MAMKKIMMISVSLCALLVLQQKAQAQIPIVGLFTSAIKKVITALDLKVQQLQNQTIALQNAEQALENNLHLNSLNDISGWLNKERNLYQQYYQELAQVKAIISDYDEVKNIISQQKQLLGEYQNASALFHRDQHFSAEEISYMGNIYDGILQESLRNLNEVLLAVNSFSTQMDDAERMLRIHKASAGMQTNLDHLRQFNQQNVTVSLARAKDEQDRLSVKQLYGLN</sequence>
<evidence type="ECO:0000313" key="3">
    <source>
        <dbReference type="Proteomes" id="UP000199072"/>
    </source>
</evidence>
<keyword evidence="1" id="KW-0732">Signal</keyword>
<organism evidence="2 3">
    <name type="scientific">Mucilaginibacter pineti</name>
    <dbReference type="NCBI Taxonomy" id="1391627"/>
    <lineage>
        <taxon>Bacteria</taxon>
        <taxon>Pseudomonadati</taxon>
        <taxon>Bacteroidota</taxon>
        <taxon>Sphingobacteriia</taxon>
        <taxon>Sphingobacteriales</taxon>
        <taxon>Sphingobacteriaceae</taxon>
        <taxon>Mucilaginibacter</taxon>
    </lineage>
</organism>
<accession>A0A1G7L671</accession>
<evidence type="ECO:0000256" key="1">
    <source>
        <dbReference type="SAM" id="SignalP"/>
    </source>
</evidence>
<reference evidence="2 3" key="1">
    <citation type="submission" date="2016-10" db="EMBL/GenBank/DDBJ databases">
        <authorList>
            <person name="de Groot N.N."/>
        </authorList>
    </citation>
    <scope>NUCLEOTIDE SEQUENCE [LARGE SCALE GENOMIC DNA]</scope>
    <source>
        <strain evidence="2 3">47C3B</strain>
    </source>
</reference>
<feature type="chain" id="PRO_5011449438" description="Conjugal transfer protein TraI" evidence="1">
    <location>
        <begin position="26"/>
        <end position="226"/>
    </location>
</feature>
<dbReference type="STRING" id="1391627.SAMN05216464_11853"/>
<dbReference type="EMBL" id="FNAI01000018">
    <property type="protein sequence ID" value="SDF44978.1"/>
    <property type="molecule type" value="Genomic_DNA"/>
</dbReference>
<protein>
    <recommendedName>
        <fullName evidence="4">Conjugal transfer protein TraI</fullName>
    </recommendedName>
</protein>